<dbReference type="PANTHER" id="PTHR43481:SF4">
    <property type="entry name" value="GLYCEROL-1-PHOSPHATE PHOSPHOHYDROLASE 1-RELATED"/>
    <property type="match status" value="1"/>
</dbReference>
<dbReference type="InterPro" id="IPR006439">
    <property type="entry name" value="HAD-SF_hydro_IA"/>
</dbReference>
<proteinExistence type="predicted"/>
<dbReference type="InterPro" id="IPR041492">
    <property type="entry name" value="HAD_2"/>
</dbReference>
<dbReference type="InterPro" id="IPR023198">
    <property type="entry name" value="PGP-like_dom2"/>
</dbReference>
<dbReference type="GO" id="GO:0050308">
    <property type="term" value="F:sugar-phosphatase activity"/>
    <property type="evidence" value="ECO:0007669"/>
    <property type="project" value="TreeGrafter"/>
</dbReference>
<dbReference type="EMBL" id="KZ679010">
    <property type="protein sequence ID" value="PSS20117.1"/>
    <property type="molecule type" value="Genomic_DNA"/>
</dbReference>
<dbReference type="Gene3D" id="1.10.150.240">
    <property type="entry name" value="Putative phosphatase, domain 2"/>
    <property type="match status" value="1"/>
</dbReference>
<organism evidence="1 2">
    <name type="scientific">Amorphotheca resinae ATCC 22711</name>
    <dbReference type="NCBI Taxonomy" id="857342"/>
    <lineage>
        <taxon>Eukaryota</taxon>
        <taxon>Fungi</taxon>
        <taxon>Dikarya</taxon>
        <taxon>Ascomycota</taxon>
        <taxon>Pezizomycotina</taxon>
        <taxon>Leotiomycetes</taxon>
        <taxon>Helotiales</taxon>
        <taxon>Amorphothecaceae</taxon>
        <taxon>Amorphotheca</taxon>
    </lineage>
</organism>
<dbReference type="PANTHER" id="PTHR43481">
    <property type="entry name" value="FRUCTOSE-1-PHOSPHATE PHOSPHATASE"/>
    <property type="match status" value="1"/>
</dbReference>
<dbReference type="GeneID" id="36568703"/>
<reference evidence="1 2" key="1">
    <citation type="journal article" date="2018" name="New Phytol.">
        <title>Comparative genomics and transcriptomics depict ericoid mycorrhizal fungi as versatile saprotrophs and plant mutualists.</title>
        <authorList>
            <person name="Martino E."/>
            <person name="Morin E."/>
            <person name="Grelet G.A."/>
            <person name="Kuo A."/>
            <person name="Kohler A."/>
            <person name="Daghino S."/>
            <person name="Barry K.W."/>
            <person name="Cichocki N."/>
            <person name="Clum A."/>
            <person name="Dockter R.B."/>
            <person name="Hainaut M."/>
            <person name="Kuo R.C."/>
            <person name="LaButti K."/>
            <person name="Lindahl B.D."/>
            <person name="Lindquist E.A."/>
            <person name="Lipzen A."/>
            <person name="Khouja H.R."/>
            <person name="Magnuson J."/>
            <person name="Murat C."/>
            <person name="Ohm R.A."/>
            <person name="Singer S.W."/>
            <person name="Spatafora J.W."/>
            <person name="Wang M."/>
            <person name="Veneault-Fourrey C."/>
            <person name="Henrissat B."/>
            <person name="Grigoriev I.V."/>
            <person name="Martin F.M."/>
            <person name="Perotto S."/>
        </authorList>
    </citation>
    <scope>NUCLEOTIDE SEQUENCE [LARGE SCALE GENOMIC DNA]</scope>
    <source>
        <strain evidence="1 2">ATCC 22711</strain>
    </source>
</reference>
<dbReference type="SFLD" id="SFLDG01135">
    <property type="entry name" value="C1.5.6:_HAD__Beta-PGM__Phospha"/>
    <property type="match status" value="1"/>
</dbReference>
<dbReference type="InParanoid" id="A0A2T3B389"/>
<evidence type="ECO:0000313" key="1">
    <source>
        <dbReference type="EMBL" id="PSS20117.1"/>
    </source>
</evidence>
<dbReference type="NCBIfam" id="TIGR01509">
    <property type="entry name" value="HAD-SF-IA-v3"/>
    <property type="match status" value="1"/>
</dbReference>
<dbReference type="FunCoup" id="A0A2T3B389">
    <property type="interactions" value="365"/>
</dbReference>
<evidence type="ECO:0000313" key="2">
    <source>
        <dbReference type="Proteomes" id="UP000241818"/>
    </source>
</evidence>
<dbReference type="SUPFAM" id="SSF56784">
    <property type="entry name" value="HAD-like"/>
    <property type="match status" value="1"/>
</dbReference>
<keyword evidence="2" id="KW-1185">Reference proteome</keyword>
<protein>
    <recommendedName>
        <fullName evidence="3">Glycerol-3-phosphate phosphatase</fullName>
    </recommendedName>
</protein>
<dbReference type="Gene3D" id="3.40.50.1000">
    <property type="entry name" value="HAD superfamily/HAD-like"/>
    <property type="match status" value="1"/>
</dbReference>
<dbReference type="RefSeq" id="XP_024721387.1">
    <property type="nucleotide sequence ID" value="XM_024860622.1"/>
</dbReference>
<dbReference type="Pfam" id="PF13419">
    <property type="entry name" value="HAD_2"/>
    <property type="match status" value="1"/>
</dbReference>
<evidence type="ECO:0008006" key="3">
    <source>
        <dbReference type="Google" id="ProtNLM"/>
    </source>
</evidence>
<accession>A0A2T3B389</accession>
<dbReference type="InterPro" id="IPR023214">
    <property type="entry name" value="HAD_sf"/>
</dbReference>
<name>A0A2T3B389_AMORE</name>
<dbReference type="InterPro" id="IPR036412">
    <property type="entry name" value="HAD-like_sf"/>
</dbReference>
<dbReference type="CDD" id="cd07527">
    <property type="entry name" value="HAD_ScGPP-like"/>
    <property type="match status" value="1"/>
</dbReference>
<dbReference type="OrthoDB" id="40579at2759"/>
<dbReference type="AlphaFoldDB" id="A0A2T3B389"/>
<gene>
    <name evidence="1" type="ORF">M430DRAFT_100262</name>
</gene>
<dbReference type="Proteomes" id="UP000241818">
    <property type="component" value="Unassembled WGS sequence"/>
</dbReference>
<dbReference type="SFLD" id="SFLDG01129">
    <property type="entry name" value="C1.5:_HAD__Beta-PGM__Phosphata"/>
    <property type="match status" value="1"/>
</dbReference>
<dbReference type="InterPro" id="IPR051806">
    <property type="entry name" value="HAD-like_SPP"/>
</dbReference>
<dbReference type="STRING" id="857342.A0A2T3B389"/>
<sequence length="238" mass="25394">MGSNPLSFSRPPQKLVFQGLLFDMDGTLIDSTAAVEQHWHSIGKELGVDPKVILQTSHGRRTIDVLKLISPEKANWEYVKHMESLIPQLYGADAVEIPGARNLLDSLDAHHVPWAIVTSGTSPLVAGWLGVLKLPTPKHLVVAEDVVKGKPDPTCYAMGRGKLGLEVGADVLVLEDSPAGIQAGKAAGCKVLGVVTSHTAEQIVAAGPDWIVRDLRSLKLVVGSEKGVELEISDALDV</sequence>
<dbReference type="SFLD" id="SFLDS00003">
    <property type="entry name" value="Haloacid_Dehalogenase"/>
    <property type="match status" value="1"/>
</dbReference>